<comment type="caution">
    <text evidence="2">The sequence shown here is derived from an EMBL/GenBank/DDBJ whole genome shotgun (WGS) entry which is preliminary data.</text>
</comment>
<feature type="transmembrane region" description="Helical" evidence="1">
    <location>
        <begin position="115"/>
        <end position="134"/>
    </location>
</feature>
<dbReference type="PIRSF" id="PIRSF037394">
    <property type="entry name" value="ABC_thiamine-permease_YkoE_prd"/>
    <property type="match status" value="1"/>
</dbReference>
<dbReference type="EMBL" id="JGZE01000018">
    <property type="protein sequence ID" value="KFI75501.1"/>
    <property type="molecule type" value="Genomic_DNA"/>
</dbReference>
<feature type="transmembrane region" description="Helical" evidence="1">
    <location>
        <begin position="167"/>
        <end position="192"/>
    </location>
</feature>
<evidence type="ECO:0000313" key="3">
    <source>
        <dbReference type="Proteomes" id="UP000029082"/>
    </source>
</evidence>
<keyword evidence="1" id="KW-0472">Membrane</keyword>
<keyword evidence="3" id="KW-1185">Reference proteome</keyword>
<evidence type="ECO:0000313" key="2">
    <source>
        <dbReference type="EMBL" id="KFI75501.1"/>
    </source>
</evidence>
<keyword evidence="1" id="KW-0812">Transmembrane</keyword>
<feature type="transmembrane region" description="Helical" evidence="1">
    <location>
        <begin position="55"/>
        <end position="77"/>
    </location>
</feature>
<gene>
    <name evidence="2" type="ORF">BMON_0927</name>
</gene>
<sequence>MSESEKHMNTANITTSVRSGAHPSLRWRVADITVTVVIAVASGVVFWAVDLIYQPVASVFQVVPGLSSLLDGLYYFAGPLAILIVRKPGAALFAELIAAFVEAMMGGQWGGMGTLIPGLVQGLGAELAFLFFAYRVWNIGTAMLSGALAGLGGVLISWPLFHAGAAASYMVVTFICSIISGMILSGALMWYLCRAIAATGAIERFGAGRAMRGQNA</sequence>
<dbReference type="Pfam" id="PF09819">
    <property type="entry name" value="ABC_cobalt"/>
    <property type="match status" value="1"/>
</dbReference>
<feature type="transmembrane region" description="Helical" evidence="1">
    <location>
        <begin position="29"/>
        <end position="49"/>
    </location>
</feature>
<protein>
    <submittedName>
        <fullName evidence="2">ABC-type cobalt transport system, permease protein</fullName>
    </submittedName>
</protein>
<organism evidence="2 3">
    <name type="scientific">Bifidobacterium mongoliense DSM 21395</name>
    <dbReference type="NCBI Taxonomy" id="1437603"/>
    <lineage>
        <taxon>Bacteria</taxon>
        <taxon>Bacillati</taxon>
        <taxon>Actinomycetota</taxon>
        <taxon>Actinomycetes</taxon>
        <taxon>Bifidobacteriales</taxon>
        <taxon>Bifidobacteriaceae</taxon>
        <taxon>Bifidobacterium</taxon>
    </lineage>
</organism>
<dbReference type="InterPro" id="IPR017195">
    <property type="entry name" value="ABC_thiamin-permease_prd"/>
</dbReference>
<dbReference type="eggNOG" id="COG4721">
    <property type="taxonomic scope" value="Bacteria"/>
</dbReference>
<feature type="transmembrane region" description="Helical" evidence="1">
    <location>
        <begin position="141"/>
        <end position="161"/>
    </location>
</feature>
<evidence type="ECO:0000256" key="1">
    <source>
        <dbReference type="SAM" id="Phobius"/>
    </source>
</evidence>
<reference evidence="2 3" key="1">
    <citation type="submission" date="2014-03" db="EMBL/GenBank/DDBJ databases">
        <title>Genomics of Bifidobacteria.</title>
        <authorList>
            <person name="Ventura M."/>
            <person name="Milani C."/>
            <person name="Lugli G.A."/>
        </authorList>
    </citation>
    <scope>NUCLEOTIDE SEQUENCE [LARGE SCALE GENOMIC DNA]</scope>
    <source>
        <strain evidence="2 3">DSM 21395</strain>
    </source>
</reference>
<keyword evidence="1" id="KW-1133">Transmembrane helix</keyword>
<dbReference type="AlphaFoldDB" id="A0A087BWV1"/>
<dbReference type="Proteomes" id="UP000029082">
    <property type="component" value="Unassembled WGS sequence"/>
</dbReference>
<proteinExistence type="predicted"/>
<accession>A0A087BWV1</accession>
<dbReference type="STRING" id="1437603.GCA_000771525_00773"/>
<name>A0A087BWV1_9BIFI</name>